<protein>
    <submittedName>
        <fullName evidence="2">Uncharacterized protein</fullName>
    </submittedName>
</protein>
<keyword evidence="1" id="KW-0812">Transmembrane</keyword>
<proteinExistence type="predicted"/>
<reference evidence="2 3" key="1">
    <citation type="submission" date="2019-11" db="EMBL/GenBank/DDBJ databases">
        <title>Genome sequences of 17 halophilic strains isolated from different environments.</title>
        <authorList>
            <person name="Furrow R.E."/>
        </authorList>
    </citation>
    <scope>NUCLEOTIDE SEQUENCE [LARGE SCALE GENOMIC DNA]</scope>
    <source>
        <strain evidence="2 3">22505_10_Sand</strain>
    </source>
</reference>
<comment type="caution">
    <text evidence="2">The sequence shown here is derived from an EMBL/GenBank/DDBJ whole genome shotgun (WGS) entry which is preliminary data.</text>
</comment>
<keyword evidence="1" id="KW-0472">Membrane</keyword>
<dbReference type="RefSeq" id="WP_160917653.1">
    <property type="nucleotide sequence ID" value="NZ_WMEZ01000015.1"/>
</dbReference>
<dbReference type="OrthoDB" id="2966947at2"/>
<dbReference type="Proteomes" id="UP000447393">
    <property type="component" value="Unassembled WGS sequence"/>
</dbReference>
<sequence>MVNERLRKAWLISLPIIAVATLIIVGSSGAYFKEDLEIGNVALLMGLIGAAVLVFLSLLFRKKVGLVTGIVLCFIILTPVLFYLINKPTTTTFGEALPDHIHAAQMVTEIRIHTEMGKPFKTVTLENPEEMQSMLQTASDMTLVTSDEGYSRHLYSIWLEGDSYGDGIQIVVGKDGLRIWGSMGGETVEGEYKIEGENRLLQVIENGEFEWEKG</sequence>
<feature type="transmembrane region" description="Helical" evidence="1">
    <location>
        <begin position="66"/>
        <end position="85"/>
    </location>
</feature>
<dbReference type="AlphaFoldDB" id="A0A845E7C6"/>
<evidence type="ECO:0000256" key="1">
    <source>
        <dbReference type="SAM" id="Phobius"/>
    </source>
</evidence>
<name>A0A845E7C6_9BACI</name>
<evidence type="ECO:0000313" key="3">
    <source>
        <dbReference type="Proteomes" id="UP000447393"/>
    </source>
</evidence>
<feature type="transmembrane region" description="Helical" evidence="1">
    <location>
        <begin position="12"/>
        <end position="32"/>
    </location>
</feature>
<feature type="transmembrane region" description="Helical" evidence="1">
    <location>
        <begin position="38"/>
        <end position="59"/>
    </location>
</feature>
<evidence type="ECO:0000313" key="2">
    <source>
        <dbReference type="EMBL" id="MYL51657.1"/>
    </source>
</evidence>
<organism evidence="2 3">
    <name type="scientific">Halobacillus litoralis</name>
    <dbReference type="NCBI Taxonomy" id="45668"/>
    <lineage>
        <taxon>Bacteria</taxon>
        <taxon>Bacillati</taxon>
        <taxon>Bacillota</taxon>
        <taxon>Bacilli</taxon>
        <taxon>Bacillales</taxon>
        <taxon>Bacillaceae</taxon>
        <taxon>Halobacillus</taxon>
    </lineage>
</organism>
<accession>A0A845E7C6</accession>
<dbReference type="EMBL" id="WMEZ01000015">
    <property type="protein sequence ID" value="MYL51657.1"/>
    <property type="molecule type" value="Genomic_DNA"/>
</dbReference>
<gene>
    <name evidence="2" type="ORF">GLV98_19495</name>
</gene>
<keyword evidence="1" id="KW-1133">Transmembrane helix</keyword>